<dbReference type="Pfam" id="PF03407">
    <property type="entry name" value="Nucleotid_trans"/>
    <property type="match status" value="1"/>
</dbReference>
<dbReference type="InterPro" id="IPR005069">
    <property type="entry name" value="Nucl-diP-sugar_transferase"/>
</dbReference>
<dbReference type="InterPro" id="IPR029044">
    <property type="entry name" value="Nucleotide-diphossugar_trans"/>
</dbReference>
<accession>A0A4R6AFM2</accession>
<evidence type="ECO:0000313" key="3">
    <source>
        <dbReference type="Proteomes" id="UP000295701"/>
    </source>
</evidence>
<protein>
    <recommendedName>
        <fullName evidence="1">Nucleotide-diphospho-sugar transferase domain-containing protein</fullName>
    </recommendedName>
</protein>
<dbReference type="EMBL" id="SNAA01000003">
    <property type="protein sequence ID" value="TDL81902.1"/>
    <property type="molecule type" value="Genomic_DNA"/>
</dbReference>
<sequence>MTTDPTAPRDGFVFAATGDAYRALARRTARNLRAVMPGAQIDLFTDAALFDPIFDRVHPLSHKGTRPKMEALRESRFARTVYLDCDVVAVAEVSDVFTVLDRADIAGAHEMYGSSPVAMMTHGDPVPAAFRQINSGVLAIRKSDATRAFLDRWETELETSGLRRDQPVLRSLLWNGDLRLAVLPMEYNMMHTGLLPAMSKRMSAPRLLHITTLHEIAAGSPETPIELAEVLDERTLRALYARLGGDRTLGAAPTIRDRLGETLRRYPTAEKQVRRWWRRFR</sequence>
<feature type="domain" description="Nucleotide-diphospho-sugar transferase" evidence="1">
    <location>
        <begin position="81"/>
        <end position="188"/>
    </location>
</feature>
<organism evidence="2 3">
    <name type="scientific">Palleronia sediminis</name>
    <dbReference type="NCBI Taxonomy" id="2547833"/>
    <lineage>
        <taxon>Bacteria</taxon>
        <taxon>Pseudomonadati</taxon>
        <taxon>Pseudomonadota</taxon>
        <taxon>Alphaproteobacteria</taxon>
        <taxon>Rhodobacterales</taxon>
        <taxon>Roseobacteraceae</taxon>
        <taxon>Palleronia</taxon>
    </lineage>
</organism>
<dbReference type="SUPFAM" id="SSF53448">
    <property type="entry name" value="Nucleotide-diphospho-sugar transferases"/>
    <property type="match status" value="1"/>
</dbReference>
<dbReference type="Proteomes" id="UP000295701">
    <property type="component" value="Unassembled WGS sequence"/>
</dbReference>
<proteinExistence type="predicted"/>
<dbReference type="OrthoDB" id="181606at2"/>
<dbReference type="Gene3D" id="3.90.550.10">
    <property type="entry name" value="Spore Coat Polysaccharide Biosynthesis Protein SpsA, Chain A"/>
    <property type="match status" value="1"/>
</dbReference>
<reference evidence="2 3" key="1">
    <citation type="submission" date="2019-03" db="EMBL/GenBank/DDBJ databases">
        <title>Primorskyibacter sp. SS33 isolated from sediments.</title>
        <authorList>
            <person name="Xunke S."/>
        </authorList>
    </citation>
    <scope>NUCLEOTIDE SEQUENCE [LARGE SCALE GENOMIC DNA]</scope>
    <source>
        <strain evidence="2 3">SS33</strain>
    </source>
</reference>
<evidence type="ECO:0000259" key="1">
    <source>
        <dbReference type="Pfam" id="PF03407"/>
    </source>
</evidence>
<gene>
    <name evidence="2" type="ORF">E2L08_04415</name>
</gene>
<evidence type="ECO:0000313" key="2">
    <source>
        <dbReference type="EMBL" id="TDL81902.1"/>
    </source>
</evidence>
<comment type="caution">
    <text evidence="2">The sequence shown here is derived from an EMBL/GenBank/DDBJ whole genome shotgun (WGS) entry which is preliminary data.</text>
</comment>
<dbReference type="RefSeq" id="WP_133395851.1">
    <property type="nucleotide sequence ID" value="NZ_SNAA01000003.1"/>
</dbReference>
<keyword evidence="3" id="KW-1185">Reference proteome</keyword>
<name>A0A4R6AFM2_9RHOB</name>
<dbReference type="AlphaFoldDB" id="A0A4R6AFM2"/>